<comment type="caution">
    <text evidence="2">The sequence shown here is derived from an EMBL/GenBank/DDBJ whole genome shotgun (WGS) entry which is preliminary data.</text>
</comment>
<accession>A0A812VR64</accession>
<organism evidence="2 3">
    <name type="scientific">Symbiodinium pilosum</name>
    <name type="common">Dinoflagellate</name>
    <dbReference type="NCBI Taxonomy" id="2952"/>
    <lineage>
        <taxon>Eukaryota</taxon>
        <taxon>Sar</taxon>
        <taxon>Alveolata</taxon>
        <taxon>Dinophyceae</taxon>
        <taxon>Suessiales</taxon>
        <taxon>Symbiodiniaceae</taxon>
        <taxon>Symbiodinium</taxon>
    </lineage>
</organism>
<evidence type="ECO:0000313" key="3">
    <source>
        <dbReference type="Proteomes" id="UP000649617"/>
    </source>
</evidence>
<keyword evidence="3" id="KW-1185">Reference proteome</keyword>
<sequence length="66" mass="7395">MGARIVWTSTTRSQLQDAPSKANDPKWSTELRAIDSNIVDMIRMENTMSRSVALVPEPIHLKSLKA</sequence>
<feature type="compositionally biased region" description="Polar residues" evidence="1">
    <location>
        <begin position="7"/>
        <end position="17"/>
    </location>
</feature>
<dbReference type="AlphaFoldDB" id="A0A812VR64"/>
<name>A0A812VR64_SYMPI</name>
<reference evidence="2" key="1">
    <citation type="submission" date="2021-02" db="EMBL/GenBank/DDBJ databases">
        <authorList>
            <person name="Dougan E. K."/>
            <person name="Rhodes N."/>
            <person name="Thang M."/>
            <person name="Chan C."/>
        </authorList>
    </citation>
    <scope>NUCLEOTIDE SEQUENCE</scope>
</reference>
<dbReference type="Proteomes" id="UP000649617">
    <property type="component" value="Unassembled WGS sequence"/>
</dbReference>
<feature type="region of interest" description="Disordered" evidence="1">
    <location>
        <begin position="1"/>
        <end position="25"/>
    </location>
</feature>
<protein>
    <submittedName>
        <fullName evidence="2">Uncharacterized protein</fullName>
    </submittedName>
</protein>
<gene>
    <name evidence="2" type="ORF">SPIL2461_LOCUS17113</name>
</gene>
<dbReference type="OrthoDB" id="10377656at2759"/>
<proteinExistence type="predicted"/>
<evidence type="ECO:0000256" key="1">
    <source>
        <dbReference type="SAM" id="MobiDB-lite"/>
    </source>
</evidence>
<evidence type="ECO:0000313" key="2">
    <source>
        <dbReference type="EMBL" id="CAE7644559.1"/>
    </source>
</evidence>
<dbReference type="EMBL" id="CAJNIZ010042960">
    <property type="protein sequence ID" value="CAE7644559.1"/>
    <property type="molecule type" value="Genomic_DNA"/>
</dbReference>